<evidence type="ECO:0000256" key="1">
    <source>
        <dbReference type="SAM" id="MobiDB-lite"/>
    </source>
</evidence>
<evidence type="ECO:0000313" key="2">
    <source>
        <dbReference type="EMBL" id="CUM73107.1"/>
    </source>
</evidence>
<dbReference type="AlphaFoldDB" id="A0A173R5N4"/>
<reference evidence="2 3" key="1">
    <citation type="submission" date="2015-09" db="EMBL/GenBank/DDBJ databases">
        <authorList>
            <consortium name="Pathogen Informatics"/>
        </authorList>
    </citation>
    <scope>NUCLEOTIDE SEQUENCE [LARGE SCALE GENOMIC DNA]</scope>
    <source>
        <strain evidence="2 3">2789STDY5834968</strain>
    </source>
</reference>
<proteinExistence type="predicted"/>
<dbReference type="GeneID" id="90659652"/>
<dbReference type="EMBL" id="CYXM01000001">
    <property type="protein sequence ID" value="CUM73107.1"/>
    <property type="molecule type" value="Genomic_DNA"/>
</dbReference>
<dbReference type="OrthoDB" id="1860246at2"/>
<feature type="region of interest" description="Disordered" evidence="1">
    <location>
        <begin position="103"/>
        <end position="135"/>
    </location>
</feature>
<organism evidence="2 3">
    <name type="scientific">Agathobacter rectalis</name>
    <dbReference type="NCBI Taxonomy" id="39491"/>
    <lineage>
        <taxon>Bacteria</taxon>
        <taxon>Bacillati</taxon>
        <taxon>Bacillota</taxon>
        <taxon>Clostridia</taxon>
        <taxon>Lachnospirales</taxon>
        <taxon>Lachnospiraceae</taxon>
        <taxon>Agathobacter</taxon>
    </lineage>
</organism>
<name>A0A173R5N4_9FIRM</name>
<dbReference type="RefSeq" id="WP_005933302.1">
    <property type="nucleotide sequence ID" value="NZ_CYXM01000001.1"/>
</dbReference>
<gene>
    <name evidence="2" type="ORF">ERS852580_00282</name>
</gene>
<feature type="compositionally biased region" description="Low complexity" evidence="1">
    <location>
        <begin position="114"/>
        <end position="127"/>
    </location>
</feature>
<accession>A0A173R5N4</accession>
<dbReference type="Proteomes" id="UP000095673">
    <property type="component" value="Unassembled WGS sequence"/>
</dbReference>
<sequence>MNGTLTLKNPVMINGDKITEMKYDTNEIDGVLFATAEAKRKAAAGMKNLSVSAAAEFDFGLHLYLGYAAIVAVNPTYDFSDLERMKGADVVEVMALGRNFMLKSEPEPQENDSAEPTATTPESTTPARQSSKKSE</sequence>
<evidence type="ECO:0000313" key="3">
    <source>
        <dbReference type="Proteomes" id="UP000095673"/>
    </source>
</evidence>
<protein>
    <submittedName>
        <fullName evidence="2">Uncharacterized protein</fullName>
    </submittedName>
</protein>